<dbReference type="EMBL" id="CP011371">
    <property type="protein sequence ID" value="AKJ27137.1"/>
    <property type="molecule type" value="Genomic_DNA"/>
</dbReference>
<protein>
    <submittedName>
        <fullName evidence="1">Uncharacterized protein</fullName>
    </submittedName>
</protein>
<dbReference type="Proteomes" id="UP000035352">
    <property type="component" value="Chromosome"/>
</dbReference>
<evidence type="ECO:0000313" key="1">
    <source>
        <dbReference type="EMBL" id="AKJ27137.1"/>
    </source>
</evidence>
<proteinExistence type="predicted"/>
<organism evidence="1 2">
    <name type="scientific">Caldimonas brevitalea</name>
    <dbReference type="NCBI Taxonomy" id="413882"/>
    <lineage>
        <taxon>Bacteria</taxon>
        <taxon>Pseudomonadati</taxon>
        <taxon>Pseudomonadota</taxon>
        <taxon>Betaproteobacteria</taxon>
        <taxon>Burkholderiales</taxon>
        <taxon>Sphaerotilaceae</taxon>
        <taxon>Caldimonas</taxon>
    </lineage>
</organism>
<sequence length="81" mass="9128">MRRTGDPLSLTQSHLCPASVDVFLTFQRGQRPVERLVREPDVLGQVLERALAFPQALRVARQRQVLQEIAIITMEATLGTM</sequence>
<keyword evidence="2" id="KW-1185">Reference proteome</keyword>
<dbReference type="AlphaFoldDB" id="A0A0G3BCT1"/>
<accession>A0A0G3BCT1</accession>
<evidence type="ECO:0000313" key="2">
    <source>
        <dbReference type="Proteomes" id="UP000035352"/>
    </source>
</evidence>
<dbReference type="STRING" id="413882.AAW51_0446"/>
<gene>
    <name evidence="1" type="ORF">AAW51_0446</name>
</gene>
<reference evidence="1 2" key="1">
    <citation type="submission" date="2015-05" db="EMBL/GenBank/DDBJ databases">
        <authorList>
            <person name="Tang B."/>
            <person name="Yu Y."/>
        </authorList>
    </citation>
    <scope>NUCLEOTIDE SEQUENCE [LARGE SCALE GENOMIC DNA]</scope>
    <source>
        <strain evidence="1 2">DSM 7029</strain>
    </source>
</reference>
<dbReference type="KEGG" id="pbh:AAW51_0446"/>
<name>A0A0G3BCT1_9BURK</name>